<dbReference type="Proteomes" id="UP000516361">
    <property type="component" value="Chromosome"/>
</dbReference>
<keyword evidence="4" id="KW-1185">Reference proteome</keyword>
<dbReference type="GO" id="GO:0052621">
    <property type="term" value="F:diguanylate cyclase activity"/>
    <property type="evidence" value="ECO:0007669"/>
    <property type="project" value="TreeGrafter"/>
</dbReference>
<keyword evidence="1" id="KW-0812">Transmembrane</keyword>
<dbReference type="CDD" id="cd01949">
    <property type="entry name" value="GGDEF"/>
    <property type="match status" value="1"/>
</dbReference>
<dbReference type="InParanoid" id="A0A7G1G5U6"/>
<dbReference type="SUPFAM" id="SSF103190">
    <property type="entry name" value="Sensory domain-like"/>
    <property type="match status" value="2"/>
</dbReference>
<dbReference type="GO" id="GO:0043709">
    <property type="term" value="P:cell adhesion involved in single-species biofilm formation"/>
    <property type="evidence" value="ECO:0007669"/>
    <property type="project" value="TreeGrafter"/>
</dbReference>
<dbReference type="PANTHER" id="PTHR45138">
    <property type="entry name" value="REGULATORY COMPONENTS OF SENSORY TRANSDUCTION SYSTEM"/>
    <property type="match status" value="1"/>
</dbReference>
<dbReference type="EMBL" id="AP018712">
    <property type="protein sequence ID" value="BBE30153.1"/>
    <property type="molecule type" value="Genomic_DNA"/>
</dbReference>
<dbReference type="InterPro" id="IPR029151">
    <property type="entry name" value="Sensor-like_sf"/>
</dbReference>
<proteinExistence type="predicted"/>
<dbReference type="PANTHER" id="PTHR45138:SF23">
    <property type="entry name" value="SIGNALING PROTEIN"/>
    <property type="match status" value="1"/>
</dbReference>
<dbReference type="InterPro" id="IPR043128">
    <property type="entry name" value="Rev_trsase/Diguanyl_cyclase"/>
</dbReference>
<name>A0A7G1G5U6_9BACT</name>
<dbReference type="NCBIfam" id="TIGR00254">
    <property type="entry name" value="GGDEF"/>
    <property type="match status" value="1"/>
</dbReference>
<dbReference type="SUPFAM" id="SSF55073">
    <property type="entry name" value="Nucleotide cyclase"/>
    <property type="match status" value="1"/>
</dbReference>
<dbReference type="RefSeq" id="WP_190615281.1">
    <property type="nucleotide sequence ID" value="NZ_AP018712.1"/>
</dbReference>
<dbReference type="PROSITE" id="PS50887">
    <property type="entry name" value="GGDEF"/>
    <property type="match status" value="1"/>
</dbReference>
<keyword evidence="1" id="KW-0472">Membrane</keyword>
<dbReference type="AlphaFoldDB" id="A0A7G1G5U6"/>
<evidence type="ECO:0000313" key="4">
    <source>
        <dbReference type="Proteomes" id="UP000516361"/>
    </source>
</evidence>
<keyword evidence="1" id="KW-1133">Transmembrane helix</keyword>
<evidence type="ECO:0000256" key="1">
    <source>
        <dbReference type="SAM" id="Phobius"/>
    </source>
</evidence>
<gene>
    <name evidence="3" type="ORF">OSSY52_02940</name>
</gene>
<evidence type="ECO:0000259" key="2">
    <source>
        <dbReference type="PROSITE" id="PS50887"/>
    </source>
</evidence>
<protein>
    <submittedName>
        <fullName evidence="3">GGDEF domain-containing protein</fullName>
    </submittedName>
</protein>
<accession>A0A7G1G5U6</accession>
<dbReference type="InterPro" id="IPR048760">
    <property type="entry name" value="VP0354-like_sensor_dom"/>
</dbReference>
<dbReference type="InterPro" id="IPR050469">
    <property type="entry name" value="Diguanylate_Cyclase"/>
</dbReference>
<dbReference type="Pfam" id="PF00990">
    <property type="entry name" value="GGDEF"/>
    <property type="match status" value="1"/>
</dbReference>
<dbReference type="Gene3D" id="3.30.450.20">
    <property type="entry name" value="PAS domain"/>
    <property type="match status" value="2"/>
</dbReference>
<dbReference type="Gene3D" id="3.30.70.270">
    <property type="match status" value="1"/>
</dbReference>
<dbReference type="GO" id="GO:0005886">
    <property type="term" value="C:plasma membrane"/>
    <property type="evidence" value="ECO:0007669"/>
    <property type="project" value="TreeGrafter"/>
</dbReference>
<dbReference type="Pfam" id="PF21623">
    <property type="entry name" value="HK_sensor_dom_bact"/>
    <property type="match status" value="1"/>
</dbReference>
<dbReference type="InterPro" id="IPR029787">
    <property type="entry name" value="Nucleotide_cyclase"/>
</dbReference>
<sequence length="510" mass="61508">MYKKQIKKKSLKLFFEIFILSSIILSFIVFFTYKVRMNNYINILLENEKNKISLQNEFIKVFMEDLTKDLNFLSYSEIPYRASYLNKNISSLKNSQLEIINFSKYKKVYDQIRFIDLNGNEQMRVNYNNGNIKVLKKDELQNKSHRYYFKDMKYIKKDEIYVSYFDLNVEKKEIEVPYKPTIRFLQPYYYDGEKIGYIVLNYIGNNFIEEFKNIRKRMYLLDEDGYFLITPNKEDEWGFMFGEKDKTFKNYYPEVSKEVFSKKSGTIKFKNIIYVFNTIDLKLFSNIKNKTTWKVVSYIKNDDYKKISNNLFFNTLILYIFMIIIILIVSYIITRYNYQKLYNEELIKEYATYDELTHLYNRRIVMNFLNELIKLSNREHNKFCVCFADVNNLKKVNDTLGHDYGDDLIKTVARILKETVREVDIVGRIGGDEFLILFPKCDKENAEKIWNRINKKFEEINSTNEKKFKVVVAHGIEEYQNKMNINELIKIADQKMYEDKKRLKSNQNKL</sequence>
<dbReference type="FunFam" id="3.30.70.270:FF:000001">
    <property type="entry name" value="Diguanylate cyclase domain protein"/>
    <property type="match status" value="1"/>
</dbReference>
<reference evidence="3 4" key="1">
    <citation type="submission" date="2018-06" db="EMBL/GenBank/DDBJ databases">
        <title>Genome sequencing of Oceanotoga sp. sy52.</title>
        <authorList>
            <person name="Mori K."/>
        </authorList>
    </citation>
    <scope>NUCLEOTIDE SEQUENCE [LARGE SCALE GENOMIC DNA]</scope>
    <source>
        <strain evidence="4">sy52</strain>
    </source>
</reference>
<feature type="transmembrane region" description="Helical" evidence="1">
    <location>
        <begin position="12"/>
        <end position="33"/>
    </location>
</feature>
<feature type="transmembrane region" description="Helical" evidence="1">
    <location>
        <begin position="311"/>
        <end position="333"/>
    </location>
</feature>
<dbReference type="GO" id="GO:1902201">
    <property type="term" value="P:negative regulation of bacterial-type flagellum-dependent cell motility"/>
    <property type="evidence" value="ECO:0007669"/>
    <property type="project" value="TreeGrafter"/>
</dbReference>
<evidence type="ECO:0000313" key="3">
    <source>
        <dbReference type="EMBL" id="BBE30153.1"/>
    </source>
</evidence>
<dbReference type="InterPro" id="IPR000160">
    <property type="entry name" value="GGDEF_dom"/>
</dbReference>
<dbReference type="SMART" id="SM00267">
    <property type="entry name" value="GGDEF"/>
    <property type="match status" value="1"/>
</dbReference>
<feature type="domain" description="GGDEF" evidence="2">
    <location>
        <begin position="381"/>
        <end position="510"/>
    </location>
</feature>
<organism evidence="3 4">
    <name type="scientific">Tepiditoga spiralis</name>
    <dbReference type="NCBI Taxonomy" id="2108365"/>
    <lineage>
        <taxon>Bacteria</taxon>
        <taxon>Thermotogati</taxon>
        <taxon>Thermotogota</taxon>
        <taxon>Thermotogae</taxon>
        <taxon>Petrotogales</taxon>
        <taxon>Petrotogaceae</taxon>
        <taxon>Tepiditoga</taxon>
    </lineage>
</organism>
<dbReference type="KEGG" id="ocy:OSSY52_02940"/>